<gene>
    <name evidence="4" type="primary">AVEN_238672_1</name>
    <name evidence="4" type="ORF">CDAR_542591</name>
</gene>
<feature type="transmembrane region" description="Helical" evidence="2">
    <location>
        <begin position="187"/>
        <end position="207"/>
    </location>
</feature>
<name>A0AAV4RQQ1_9ARAC</name>
<feature type="signal peptide" evidence="3">
    <location>
        <begin position="1"/>
        <end position="16"/>
    </location>
</feature>
<proteinExistence type="predicted"/>
<evidence type="ECO:0000256" key="2">
    <source>
        <dbReference type="SAM" id="Phobius"/>
    </source>
</evidence>
<dbReference type="AlphaFoldDB" id="A0AAV4RQQ1"/>
<keyword evidence="2" id="KW-1133">Transmembrane helix</keyword>
<evidence type="ECO:0000256" key="1">
    <source>
        <dbReference type="SAM" id="MobiDB-lite"/>
    </source>
</evidence>
<keyword evidence="2" id="KW-0812">Transmembrane</keyword>
<dbReference type="Proteomes" id="UP001054837">
    <property type="component" value="Unassembled WGS sequence"/>
</dbReference>
<keyword evidence="5" id="KW-1185">Reference proteome</keyword>
<protein>
    <submittedName>
        <fullName evidence="4">Uncharacterized protein</fullName>
    </submittedName>
</protein>
<feature type="chain" id="PRO_5043338167" evidence="3">
    <location>
        <begin position="17"/>
        <end position="349"/>
    </location>
</feature>
<accession>A0AAV4RQQ1</accession>
<evidence type="ECO:0000313" key="5">
    <source>
        <dbReference type="Proteomes" id="UP001054837"/>
    </source>
</evidence>
<feature type="compositionally biased region" description="Basic and acidic residues" evidence="1">
    <location>
        <begin position="55"/>
        <end position="80"/>
    </location>
</feature>
<keyword evidence="3" id="KW-0732">Signal</keyword>
<evidence type="ECO:0000256" key="3">
    <source>
        <dbReference type="SAM" id="SignalP"/>
    </source>
</evidence>
<keyword evidence="2" id="KW-0472">Membrane</keyword>
<dbReference type="EMBL" id="BPLQ01006630">
    <property type="protein sequence ID" value="GIY24060.1"/>
    <property type="molecule type" value="Genomic_DNA"/>
</dbReference>
<comment type="caution">
    <text evidence="4">The sequence shown here is derived from an EMBL/GenBank/DDBJ whole genome shotgun (WGS) entry which is preliminary data.</text>
</comment>
<sequence length="349" mass="38927">MSLIIVPLLLSCVCDAAIFEVPTPEAEFNSNRTGRALKPSDKSPDSIVYKSGGYFRRDDDPSSYAHDHLKSKIDRTDPPKTPRGFADFISGDQDAYSQPSDDQNRGWSPYYVPPLSDSLYDSSSSLDWNVWKREDDRASNGGDYPYPKFNPDYSDMVMMMQAMKKMDPNSGSKPGILSRILDNPTTLVMATFIPLSLLLAASLPVIVNVMMNGINIPAFVSTTTGTKARGFRSENATDLLRPILESLADFNSRYLDSDDCFQQIFCKMTKENTTTVTNVPGAKYLKQAINAATFIVNDDLLNSYGIKTLVDSIKSGKCDEIPCERKSRSLSPNLLRIINEEIYNYNFKS</sequence>
<reference evidence="4 5" key="1">
    <citation type="submission" date="2021-06" db="EMBL/GenBank/DDBJ databases">
        <title>Caerostris darwini draft genome.</title>
        <authorList>
            <person name="Kono N."/>
            <person name="Arakawa K."/>
        </authorList>
    </citation>
    <scope>NUCLEOTIDE SEQUENCE [LARGE SCALE GENOMIC DNA]</scope>
</reference>
<evidence type="ECO:0000313" key="4">
    <source>
        <dbReference type="EMBL" id="GIY24060.1"/>
    </source>
</evidence>
<organism evidence="4 5">
    <name type="scientific">Caerostris darwini</name>
    <dbReference type="NCBI Taxonomy" id="1538125"/>
    <lineage>
        <taxon>Eukaryota</taxon>
        <taxon>Metazoa</taxon>
        <taxon>Ecdysozoa</taxon>
        <taxon>Arthropoda</taxon>
        <taxon>Chelicerata</taxon>
        <taxon>Arachnida</taxon>
        <taxon>Araneae</taxon>
        <taxon>Araneomorphae</taxon>
        <taxon>Entelegynae</taxon>
        <taxon>Araneoidea</taxon>
        <taxon>Araneidae</taxon>
        <taxon>Caerostris</taxon>
    </lineage>
</organism>
<feature type="region of interest" description="Disordered" evidence="1">
    <location>
        <begin position="28"/>
        <end position="108"/>
    </location>
</feature>